<dbReference type="PANTHER" id="PTHR19446">
    <property type="entry name" value="REVERSE TRANSCRIPTASES"/>
    <property type="match status" value="1"/>
</dbReference>
<reference evidence="4 5" key="1">
    <citation type="submission" date="2020-02" db="EMBL/GenBank/DDBJ databases">
        <title>Esox lucius (northern pike) genome, fEsoLuc1, primary haplotype.</title>
        <authorList>
            <person name="Myers G."/>
            <person name="Karagic N."/>
            <person name="Meyer A."/>
            <person name="Pippel M."/>
            <person name="Reichard M."/>
            <person name="Winkler S."/>
            <person name="Tracey A."/>
            <person name="Sims Y."/>
            <person name="Howe K."/>
            <person name="Rhie A."/>
            <person name="Formenti G."/>
            <person name="Durbin R."/>
            <person name="Fedrigo O."/>
            <person name="Jarvis E.D."/>
        </authorList>
    </citation>
    <scope>NUCLEOTIDE SEQUENCE [LARGE SCALE GENOMIC DNA]</scope>
</reference>
<dbReference type="InterPro" id="IPR000477">
    <property type="entry name" value="RT_dom"/>
</dbReference>
<reference evidence="4" key="2">
    <citation type="submission" date="2025-08" db="UniProtKB">
        <authorList>
            <consortium name="Ensembl"/>
        </authorList>
    </citation>
    <scope>IDENTIFICATION</scope>
</reference>
<proteinExistence type="predicted"/>
<dbReference type="SUPFAM" id="SSF56672">
    <property type="entry name" value="DNA/RNA polymerases"/>
    <property type="match status" value="1"/>
</dbReference>
<dbReference type="AlphaFoldDB" id="A0AAY5L3L9"/>
<dbReference type="GeneTree" id="ENSGT00940000163630"/>
<evidence type="ECO:0000256" key="2">
    <source>
        <dbReference type="SAM" id="Phobius"/>
    </source>
</evidence>
<name>A0AAY5L3L9_ESOLU</name>
<dbReference type="Proteomes" id="UP000265140">
    <property type="component" value="Chromosome 10"/>
</dbReference>
<keyword evidence="2" id="KW-0812">Transmembrane</keyword>
<accession>A0AAY5L3L9</accession>
<protein>
    <recommendedName>
        <fullName evidence="3">Reverse transcriptase domain-containing protein</fullName>
    </recommendedName>
</protein>
<dbReference type="InterPro" id="IPR043502">
    <property type="entry name" value="DNA/RNA_pol_sf"/>
</dbReference>
<feature type="region of interest" description="Disordered" evidence="1">
    <location>
        <begin position="1"/>
        <end position="23"/>
    </location>
</feature>
<organism evidence="4 5">
    <name type="scientific">Esox lucius</name>
    <name type="common">Northern pike</name>
    <dbReference type="NCBI Taxonomy" id="8010"/>
    <lineage>
        <taxon>Eukaryota</taxon>
        <taxon>Metazoa</taxon>
        <taxon>Chordata</taxon>
        <taxon>Craniata</taxon>
        <taxon>Vertebrata</taxon>
        <taxon>Euteleostomi</taxon>
        <taxon>Actinopterygii</taxon>
        <taxon>Neopterygii</taxon>
        <taxon>Teleostei</taxon>
        <taxon>Protacanthopterygii</taxon>
        <taxon>Esociformes</taxon>
        <taxon>Esocidae</taxon>
        <taxon>Esox</taxon>
    </lineage>
</organism>
<dbReference type="Ensembl" id="ENSELUT00000101886.1">
    <property type="protein sequence ID" value="ENSELUP00000095130.1"/>
    <property type="gene ID" value="ENSELUG00000036495.1"/>
</dbReference>
<keyword evidence="2" id="KW-0472">Membrane</keyword>
<dbReference type="Pfam" id="PF00078">
    <property type="entry name" value="RVT_1"/>
    <property type="match status" value="1"/>
</dbReference>
<dbReference type="PROSITE" id="PS50878">
    <property type="entry name" value="RT_POL"/>
    <property type="match status" value="1"/>
</dbReference>
<keyword evidence="2" id="KW-1133">Transmembrane helix</keyword>
<evidence type="ECO:0000313" key="4">
    <source>
        <dbReference type="Ensembl" id="ENSELUP00000095130.1"/>
    </source>
</evidence>
<feature type="transmembrane region" description="Helical" evidence="2">
    <location>
        <begin position="442"/>
        <end position="462"/>
    </location>
</feature>
<sequence length="466" mass="52700">MSRRGVPLRVKNNTDTPHSQPWAGRSTTPYLPYSWLCPLHLLLSTSGPSMIHTNEDDEKCTKYFFQHIRRKKQTIDTLKDHTQTPQTDEHTITDIITDFYTNLYATKSTDDDLINGLLQHIIPVPDKEEEGDLTLEELTRAMRSLSTGKTPGPDGLPAEFYITFWEHLKVCLGAVYNSMYREGKLAPSMTESAVTLLYKGKGDATELRNWRPISLLGSDYKILAKTLMYRLQRSLPQAVGSDQTCGAPGRSALDNLSAVRDIFAHSVERSQPFCLFNLDQEKAFDRVSHPYMLRVMARMNLALSLRNWVSIIYRNNTSKILINGTPSAPIPMHSGVRQGCPLSALLYTIAIEPLLVSIRHNPRITGYPLPGAHGMTVKTQAYMDDITIITTDTKSIPHITHAINTFCTATGKHIHTHVKQNNHHLSLQTATVFTFHLALPSLMFSVRSNVFFLFFSLFIYYFKITK</sequence>
<feature type="domain" description="Reverse transcriptase" evidence="3">
    <location>
        <begin position="178"/>
        <end position="457"/>
    </location>
</feature>
<evidence type="ECO:0000313" key="5">
    <source>
        <dbReference type="Proteomes" id="UP000265140"/>
    </source>
</evidence>
<reference evidence="4" key="3">
    <citation type="submission" date="2025-09" db="UniProtKB">
        <authorList>
            <consortium name="Ensembl"/>
        </authorList>
    </citation>
    <scope>IDENTIFICATION</scope>
</reference>
<feature type="compositionally biased region" description="Polar residues" evidence="1">
    <location>
        <begin position="11"/>
        <end position="23"/>
    </location>
</feature>
<evidence type="ECO:0000256" key="1">
    <source>
        <dbReference type="SAM" id="MobiDB-lite"/>
    </source>
</evidence>
<evidence type="ECO:0000259" key="3">
    <source>
        <dbReference type="PROSITE" id="PS50878"/>
    </source>
</evidence>
<dbReference type="CDD" id="cd01650">
    <property type="entry name" value="RT_nLTR_like"/>
    <property type="match status" value="1"/>
</dbReference>
<keyword evidence="5" id="KW-1185">Reference proteome</keyword>